<dbReference type="PANTHER" id="PTHR23053">
    <property type="entry name" value="DLEC1 DELETED IN LUNG AND ESOPHAGEAL CANCER 1"/>
    <property type="match status" value="1"/>
</dbReference>
<dbReference type="EMBL" id="OD015568">
    <property type="protein sequence ID" value="CAD7418023.1"/>
    <property type="molecule type" value="Genomic_DNA"/>
</dbReference>
<protein>
    <submittedName>
        <fullName evidence="1">Uncharacterized protein</fullName>
    </submittedName>
</protein>
<accession>A0A7R9DR35</accession>
<proteinExistence type="predicted"/>
<dbReference type="GO" id="GO:0003341">
    <property type="term" value="P:cilium movement"/>
    <property type="evidence" value="ECO:0007669"/>
    <property type="project" value="TreeGrafter"/>
</dbReference>
<dbReference type="GO" id="GO:1904158">
    <property type="term" value="P:axonemal central apparatus assembly"/>
    <property type="evidence" value="ECO:0007669"/>
    <property type="project" value="TreeGrafter"/>
</dbReference>
<dbReference type="GO" id="GO:0005930">
    <property type="term" value="C:axoneme"/>
    <property type="evidence" value="ECO:0007669"/>
    <property type="project" value="TreeGrafter"/>
</dbReference>
<reference evidence="1" key="1">
    <citation type="submission" date="2020-11" db="EMBL/GenBank/DDBJ databases">
        <authorList>
            <person name="Tran Van P."/>
        </authorList>
    </citation>
    <scope>NUCLEOTIDE SEQUENCE</scope>
</reference>
<name>A0A7R9DR35_TIMPO</name>
<organism evidence="1">
    <name type="scientific">Timema poppense</name>
    <name type="common">Walking stick</name>
    <dbReference type="NCBI Taxonomy" id="170557"/>
    <lineage>
        <taxon>Eukaryota</taxon>
        <taxon>Metazoa</taxon>
        <taxon>Ecdysozoa</taxon>
        <taxon>Arthropoda</taxon>
        <taxon>Hexapoda</taxon>
        <taxon>Insecta</taxon>
        <taxon>Pterygota</taxon>
        <taxon>Neoptera</taxon>
        <taxon>Polyneoptera</taxon>
        <taxon>Phasmatodea</taxon>
        <taxon>Timematodea</taxon>
        <taxon>Timematoidea</taxon>
        <taxon>Timematidae</taxon>
        <taxon>Timema</taxon>
    </lineage>
</organism>
<gene>
    <name evidence="1" type="ORF">TPSB3V08_LOCUS12168</name>
</gene>
<evidence type="ECO:0000313" key="1">
    <source>
        <dbReference type="EMBL" id="CAD7418023.1"/>
    </source>
</evidence>
<dbReference type="InterPro" id="IPR033305">
    <property type="entry name" value="Hydin-like"/>
</dbReference>
<dbReference type="AlphaFoldDB" id="A0A7R9DR35"/>
<dbReference type="PANTHER" id="PTHR23053:SF0">
    <property type="entry name" value="HYDROCEPHALUS-INDUCING PROTEIN HOMOLOG"/>
    <property type="match status" value="1"/>
</dbReference>
<sequence length="80" mass="9479">MACENSPYFKVNYASPKVITSLAPGMSVYFDIKFTPEEQRDYKHQITFLTEKTSFIVPVYLLDLDLYWIFLMQFTSQKHL</sequence>